<dbReference type="GO" id="GO:0006596">
    <property type="term" value="P:polyamine biosynthetic process"/>
    <property type="evidence" value="ECO:0007669"/>
    <property type="project" value="UniProtKB-KW"/>
</dbReference>
<dbReference type="AlphaFoldDB" id="A0A8J3YAJ0"/>
<dbReference type="InterPro" id="IPR029063">
    <property type="entry name" value="SAM-dependent_MTases_sf"/>
</dbReference>
<dbReference type="Gene3D" id="3.40.50.150">
    <property type="entry name" value="Vaccinia Virus protein VP39"/>
    <property type="match status" value="1"/>
</dbReference>
<evidence type="ECO:0008006" key="4">
    <source>
        <dbReference type="Google" id="ProtNLM"/>
    </source>
</evidence>
<dbReference type="NCBIfam" id="NF037959">
    <property type="entry name" value="MFS_SpdSyn"/>
    <property type="match status" value="1"/>
</dbReference>
<protein>
    <recommendedName>
        <fullName evidence="4">Spermine synthase</fullName>
    </recommendedName>
</protein>
<keyword evidence="1" id="KW-0620">Polyamine biosynthesis</keyword>
<dbReference type="PANTHER" id="PTHR43317">
    <property type="entry name" value="THERMOSPERMINE SYNTHASE ACAULIS5"/>
    <property type="match status" value="1"/>
</dbReference>
<evidence type="ECO:0000313" key="2">
    <source>
        <dbReference type="EMBL" id="GIJ04534.1"/>
    </source>
</evidence>
<name>A0A8J3YAJ0_9ACTN</name>
<dbReference type="PANTHER" id="PTHR43317:SF1">
    <property type="entry name" value="THERMOSPERMINE SYNTHASE ACAULIS5"/>
    <property type="match status" value="1"/>
</dbReference>
<evidence type="ECO:0000313" key="3">
    <source>
        <dbReference type="Proteomes" id="UP000652013"/>
    </source>
</evidence>
<gene>
    <name evidence="2" type="ORF">Sya03_38860</name>
</gene>
<comment type="caution">
    <text evidence="2">The sequence shown here is derived from an EMBL/GenBank/DDBJ whole genome shotgun (WGS) entry which is preliminary data.</text>
</comment>
<sequence>MTGGGVPVELVPDARRPGGWTLYAGGVEQSYVVAGDPRHLAFAYVRVIAAVLDAAGPAGAPLRVLHLGGGALTLPRYVAATRPGSAQRVVELDPRVVDLVARHLPWPASVEVVTGDARAALAGERGHDVVVADVFAAARAPDSVATGGFYADAARALRPAGLLVANVTDVPPLAYARTQVAAARSAFPHVAALGPAAVLRGRRAGNVVLAASAAPLPGRVGRAAERVLAGEALVTFAAGARPPADGR</sequence>
<dbReference type="Proteomes" id="UP000652013">
    <property type="component" value="Unassembled WGS sequence"/>
</dbReference>
<reference evidence="2" key="1">
    <citation type="submission" date="2021-01" db="EMBL/GenBank/DDBJ databases">
        <title>Whole genome shotgun sequence of Spirilliplanes yamanashiensis NBRC 15828.</title>
        <authorList>
            <person name="Komaki H."/>
            <person name="Tamura T."/>
        </authorList>
    </citation>
    <scope>NUCLEOTIDE SEQUENCE</scope>
    <source>
        <strain evidence="2">NBRC 15828</strain>
    </source>
</reference>
<evidence type="ECO:0000256" key="1">
    <source>
        <dbReference type="ARBA" id="ARBA00023115"/>
    </source>
</evidence>
<keyword evidence="3" id="KW-1185">Reference proteome</keyword>
<dbReference type="SUPFAM" id="SSF53335">
    <property type="entry name" value="S-adenosyl-L-methionine-dependent methyltransferases"/>
    <property type="match status" value="1"/>
</dbReference>
<dbReference type="EMBL" id="BOOY01000028">
    <property type="protein sequence ID" value="GIJ04534.1"/>
    <property type="molecule type" value="Genomic_DNA"/>
</dbReference>
<proteinExistence type="predicted"/>
<organism evidence="2 3">
    <name type="scientific">Spirilliplanes yamanashiensis</name>
    <dbReference type="NCBI Taxonomy" id="42233"/>
    <lineage>
        <taxon>Bacteria</taxon>
        <taxon>Bacillati</taxon>
        <taxon>Actinomycetota</taxon>
        <taxon>Actinomycetes</taxon>
        <taxon>Micromonosporales</taxon>
        <taxon>Micromonosporaceae</taxon>
        <taxon>Spirilliplanes</taxon>
    </lineage>
</organism>
<accession>A0A8J3YAJ0</accession>